<keyword evidence="2" id="KW-0808">Transferase</keyword>
<dbReference type="GO" id="GO:0016301">
    <property type="term" value="F:kinase activity"/>
    <property type="evidence" value="ECO:0007669"/>
    <property type="project" value="UniProtKB-KW"/>
</dbReference>
<feature type="domain" description="Aminoglycoside phosphotransferase" evidence="1">
    <location>
        <begin position="54"/>
        <end position="239"/>
    </location>
</feature>
<dbReference type="SUPFAM" id="SSF56112">
    <property type="entry name" value="Protein kinase-like (PK-like)"/>
    <property type="match status" value="1"/>
</dbReference>
<dbReference type="InterPro" id="IPR011009">
    <property type="entry name" value="Kinase-like_dom_sf"/>
</dbReference>
<evidence type="ECO:0000259" key="1">
    <source>
        <dbReference type="Pfam" id="PF01636"/>
    </source>
</evidence>
<reference evidence="2 3" key="1">
    <citation type="submission" date="2017-09" db="EMBL/GenBank/DDBJ databases">
        <title>Sequencing the genomes of two abundant thermophiles in Great Basin hot springs: Thermocrinis jamiesonii and novel Chloroflexi Thermoflexus hugenholtzii.</title>
        <authorList>
            <person name="Hedlund B."/>
        </authorList>
    </citation>
    <scope>NUCLEOTIDE SEQUENCE [LARGE SCALE GENOMIC DNA]</scope>
    <source>
        <strain evidence="2 3">G233</strain>
    </source>
</reference>
<dbReference type="PANTHER" id="PTHR21310">
    <property type="entry name" value="AMINOGLYCOSIDE PHOSPHOTRANSFERASE-RELATED-RELATED"/>
    <property type="match status" value="1"/>
</dbReference>
<dbReference type="Proteomes" id="UP000223071">
    <property type="component" value="Unassembled WGS sequence"/>
</dbReference>
<protein>
    <submittedName>
        <fullName evidence="2">Aminoglycoside phosphotransferase (APT) family kinase protein</fullName>
    </submittedName>
</protein>
<dbReference type="Gene3D" id="3.90.1200.10">
    <property type="match status" value="1"/>
</dbReference>
<dbReference type="Pfam" id="PF01636">
    <property type="entry name" value="APH"/>
    <property type="match status" value="1"/>
</dbReference>
<dbReference type="InterPro" id="IPR041726">
    <property type="entry name" value="ACAD10_11_N"/>
</dbReference>
<dbReference type="EMBL" id="PDJQ01000001">
    <property type="protein sequence ID" value="PFG72857.1"/>
    <property type="molecule type" value="Genomic_DNA"/>
</dbReference>
<dbReference type="CDD" id="cd05154">
    <property type="entry name" value="ACAD10_11_N-like"/>
    <property type="match status" value="1"/>
</dbReference>
<dbReference type="InterPro" id="IPR051678">
    <property type="entry name" value="AGP_Transferase"/>
</dbReference>
<sequence>MHWTERLAAYLREQLPAAERVEVRNPRAMPAGASNETVGFDLCVWADGCTWALPMVLRPQREAGILAPYDVSRQYRVLRALAGTHVPVPAAAWLEPTGAVLGVPFYVMSRVRGKTLPLFWYGRSERLPAAAAALAAVHAVDWRAAGLEFLAEGPAEDPLEAELGPWRARAERLRIARAPLLIALGEWLRANQPADARVALLHGDPNPGNYLFAGRQVVAVLDWELAALGDPRSDLGFYAALQTVFGGMGGPRGETLLSEAYAAVTGQQLTALEYYEALGLYRMAIVMAGWAGRFGAMSAGHTLEVIARRLAVLLGPRWEG</sequence>
<dbReference type="InterPro" id="IPR002575">
    <property type="entry name" value="Aminoglycoside_PTrfase"/>
</dbReference>
<comment type="caution">
    <text evidence="2">The sequence shown here is derived from an EMBL/GenBank/DDBJ whole genome shotgun (WGS) entry which is preliminary data.</text>
</comment>
<keyword evidence="2" id="KW-0418">Kinase</keyword>
<dbReference type="RefSeq" id="WP_098502359.1">
    <property type="nucleotide sequence ID" value="NZ_PDJQ01000001.1"/>
</dbReference>
<evidence type="ECO:0000313" key="3">
    <source>
        <dbReference type="Proteomes" id="UP000223071"/>
    </source>
</evidence>
<evidence type="ECO:0000313" key="2">
    <source>
        <dbReference type="EMBL" id="PFG72857.1"/>
    </source>
</evidence>
<organism evidence="2 3">
    <name type="scientific">Tepidiforma thermophila (strain KCTC 52669 / CGMCC 1.13589 / G233)</name>
    <dbReference type="NCBI Taxonomy" id="2761530"/>
    <lineage>
        <taxon>Bacteria</taxon>
        <taxon>Bacillati</taxon>
        <taxon>Chloroflexota</taxon>
        <taxon>Tepidiformia</taxon>
        <taxon>Tepidiformales</taxon>
        <taxon>Tepidiformaceae</taxon>
        <taxon>Tepidiforma</taxon>
    </lineage>
</organism>
<dbReference type="PANTHER" id="PTHR21310:SF40">
    <property type="entry name" value="AMINOGLYCOSIDE PHOSPHOTRANSFERASE DOMAIN-CONTAINING PROTEIN-RELATED"/>
    <property type="match status" value="1"/>
</dbReference>
<keyword evidence="3" id="KW-1185">Reference proteome</keyword>
<proteinExistence type="predicted"/>
<dbReference type="AlphaFoldDB" id="A0A2A9HA83"/>
<gene>
    <name evidence="2" type="ORF">A9A59_0048</name>
</gene>
<accession>A0A2A9HA83</accession>
<name>A0A2A9HA83_TEPT2</name>
<dbReference type="Gene3D" id="3.30.200.20">
    <property type="entry name" value="Phosphorylase Kinase, domain 1"/>
    <property type="match status" value="1"/>
</dbReference>